<dbReference type="GO" id="GO:0032543">
    <property type="term" value="P:mitochondrial translation"/>
    <property type="evidence" value="ECO:0007669"/>
    <property type="project" value="TreeGrafter"/>
</dbReference>
<dbReference type="PANTHER" id="PTHR13479">
    <property type="entry name" value="30S RIBOSOMAL PROTEIN S18"/>
    <property type="match status" value="1"/>
</dbReference>
<sequence>MALNFLKNVKNTTRLAQHFKIPTTVVRHAATSQTSPVDPDAPIEMTNPFEKPRQECILCKSNIEPDYKNVRLLSQFQSPYTGRIYGRHITGLCKGKQHKLEMEIIKAQNCGLMPTYKKVNEFLKDPPLFDPERPIRPHKY</sequence>
<proteinExistence type="inferred from homology"/>
<dbReference type="Pfam" id="PF01084">
    <property type="entry name" value="Ribosomal_S18"/>
    <property type="match status" value="1"/>
</dbReference>
<keyword evidence="2 4" id="KW-0689">Ribosomal protein</keyword>
<evidence type="ECO:0000256" key="3">
    <source>
        <dbReference type="ARBA" id="ARBA00023274"/>
    </source>
</evidence>
<evidence type="ECO:0000256" key="1">
    <source>
        <dbReference type="ARBA" id="ARBA00005589"/>
    </source>
</evidence>
<dbReference type="EMBL" id="GFDF01001705">
    <property type="protein sequence ID" value="JAV12379.1"/>
    <property type="molecule type" value="Transcribed_RNA"/>
</dbReference>
<comment type="similarity">
    <text evidence="1">Belongs to the bacterial ribosomal protein bS18 family.</text>
</comment>
<dbReference type="Gene3D" id="4.10.640.10">
    <property type="entry name" value="Ribosomal protein S18"/>
    <property type="match status" value="1"/>
</dbReference>
<dbReference type="GO" id="GO:0005763">
    <property type="term" value="C:mitochondrial small ribosomal subunit"/>
    <property type="evidence" value="ECO:0007669"/>
    <property type="project" value="TreeGrafter"/>
</dbReference>
<dbReference type="PANTHER" id="PTHR13479:SF40">
    <property type="entry name" value="SMALL RIBOSOMAL SUBUNIT PROTEIN BS18M"/>
    <property type="match status" value="1"/>
</dbReference>
<organism evidence="4">
    <name type="scientific">Nyssomyia neivai</name>
    <dbReference type="NCBI Taxonomy" id="330878"/>
    <lineage>
        <taxon>Eukaryota</taxon>
        <taxon>Metazoa</taxon>
        <taxon>Ecdysozoa</taxon>
        <taxon>Arthropoda</taxon>
        <taxon>Hexapoda</taxon>
        <taxon>Insecta</taxon>
        <taxon>Pterygota</taxon>
        <taxon>Neoptera</taxon>
        <taxon>Endopterygota</taxon>
        <taxon>Diptera</taxon>
        <taxon>Nematocera</taxon>
        <taxon>Psychodoidea</taxon>
        <taxon>Psychodidae</taxon>
        <taxon>Nyssomyia</taxon>
    </lineage>
</organism>
<dbReference type="AlphaFoldDB" id="A0A1L8E121"/>
<dbReference type="FunFam" id="4.10.640.10:FF:000018">
    <property type="entry name" value="28S ribosomal protein S18C, mitochondrial"/>
    <property type="match status" value="1"/>
</dbReference>
<accession>A0A1L8E121</accession>
<reference evidence="4" key="1">
    <citation type="submission" date="2016-12" db="EMBL/GenBank/DDBJ databases">
        <title>An insight into the sialome and mialome of the sand fly, Nyssomyia neivai.</title>
        <authorList>
            <person name="Sebastian V."/>
            <person name="Goulart T.M."/>
            <person name="Oliveira W."/>
            <person name="Calvo E."/>
            <person name="Oliveira L.F."/>
            <person name="Pinto M.C."/>
            <person name="Rosselino A.M."/>
            <person name="Ribeiro J.M."/>
        </authorList>
    </citation>
    <scope>NUCLEOTIDE SEQUENCE</scope>
</reference>
<dbReference type="GO" id="GO:0003735">
    <property type="term" value="F:structural constituent of ribosome"/>
    <property type="evidence" value="ECO:0007669"/>
    <property type="project" value="InterPro"/>
</dbReference>
<protein>
    <submittedName>
        <fullName evidence="4">Putative mitochondrial ribosomal protein s18c</fullName>
    </submittedName>
</protein>
<dbReference type="InterPro" id="IPR036870">
    <property type="entry name" value="Ribosomal_bS18_sf"/>
</dbReference>
<evidence type="ECO:0000313" key="4">
    <source>
        <dbReference type="EMBL" id="JAV12379.1"/>
    </source>
</evidence>
<keyword evidence="3" id="KW-0687">Ribonucleoprotein</keyword>
<dbReference type="InterPro" id="IPR001648">
    <property type="entry name" value="Ribosomal_bS18"/>
</dbReference>
<evidence type="ECO:0000256" key="2">
    <source>
        <dbReference type="ARBA" id="ARBA00022980"/>
    </source>
</evidence>
<dbReference type="GO" id="GO:0070181">
    <property type="term" value="F:small ribosomal subunit rRNA binding"/>
    <property type="evidence" value="ECO:0007669"/>
    <property type="project" value="TreeGrafter"/>
</dbReference>
<name>A0A1L8E121_9DIPT</name>
<dbReference type="SUPFAM" id="SSF46911">
    <property type="entry name" value="Ribosomal protein S18"/>
    <property type="match status" value="1"/>
</dbReference>